<dbReference type="InParanoid" id="A0A3Q1EN34"/>
<reference evidence="3" key="2">
    <citation type="submission" date="2025-09" db="UniProtKB">
        <authorList>
            <consortium name="Ensembl"/>
        </authorList>
    </citation>
    <scope>IDENTIFICATION</scope>
</reference>
<dbReference type="GO" id="GO:0005615">
    <property type="term" value="C:extracellular space"/>
    <property type="evidence" value="ECO:0007669"/>
    <property type="project" value="TreeGrafter"/>
</dbReference>
<keyword evidence="4" id="KW-1185">Reference proteome</keyword>
<organism evidence="3 4">
    <name type="scientific">Acanthochromis polyacanthus</name>
    <name type="common">spiny chromis</name>
    <dbReference type="NCBI Taxonomy" id="80966"/>
    <lineage>
        <taxon>Eukaryota</taxon>
        <taxon>Metazoa</taxon>
        <taxon>Chordata</taxon>
        <taxon>Craniata</taxon>
        <taxon>Vertebrata</taxon>
        <taxon>Euteleostomi</taxon>
        <taxon>Actinopterygii</taxon>
        <taxon>Neopterygii</taxon>
        <taxon>Teleostei</taxon>
        <taxon>Neoteleostei</taxon>
        <taxon>Acanthomorphata</taxon>
        <taxon>Ovalentaria</taxon>
        <taxon>Pomacentridae</taxon>
        <taxon>Acanthochromis</taxon>
    </lineage>
</organism>
<dbReference type="Proteomes" id="UP000257200">
    <property type="component" value="Unplaced"/>
</dbReference>
<protein>
    <submittedName>
        <fullName evidence="3">Uncharacterized protein</fullName>
    </submittedName>
</protein>
<dbReference type="PANTHER" id="PTHR16146:SF46">
    <property type="entry name" value="INTELECTIN-1A-RELATED"/>
    <property type="match status" value="1"/>
</dbReference>
<feature type="chain" id="PRO_5018550231" evidence="2">
    <location>
        <begin position="20"/>
        <end position="317"/>
    </location>
</feature>
<keyword evidence="1" id="KW-1015">Disulfide bond</keyword>
<dbReference type="GO" id="GO:0070492">
    <property type="term" value="F:oligosaccharide binding"/>
    <property type="evidence" value="ECO:0007669"/>
    <property type="project" value="TreeGrafter"/>
</dbReference>
<name>A0A3Q1EN34_9TELE</name>
<accession>A0A3Q1EN34</accession>
<evidence type="ECO:0000313" key="3">
    <source>
        <dbReference type="Ensembl" id="ENSAPOP00000005204.1"/>
    </source>
</evidence>
<proteinExistence type="predicted"/>
<evidence type="ECO:0000313" key="4">
    <source>
        <dbReference type="Proteomes" id="UP000257200"/>
    </source>
</evidence>
<dbReference type="Ensembl" id="ENSAPOT00000008742.1">
    <property type="protein sequence ID" value="ENSAPOP00000005204.1"/>
    <property type="gene ID" value="ENSAPOG00000007113.1"/>
</dbReference>
<sequence length="317" mass="36275">MTCPFKVLSWHFNWIEVWTLTRLLQNLHLFFLSHSDSYLLVWFGSVSCCSTHLCLKSRIHGFISYDKSSRSFGGKAALNHHTAITMCHCWYHVLLVEYGITPYLTEAHVFQKFPPVTHQFRGRYPKSLGAHRTQTILSCRSGNPGYYDISAQDMSVWHVPNNFPLEHWNLASILRYHTNNRFFSLYGGNLFELYQQYPVRYNIGSCSDRGPAFPIVYDFGDKESTKQLYGPNPRAQFEPGFITFRPISTHRVAMAICSGVKPTTGCDTGHYCIGGGGYFYPNQCGDFAGFDWDRVAGTSGWSTSKELRESAVLLFYR</sequence>
<dbReference type="FunCoup" id="A0A3Q1EN34">
    <property type="interactions" value="78"/>
</dbReference>
<reference evidence="3" key="1">
    <citation type="submission" date="2025-08" db="UniProtKB">
        <authorList>
            <consortium name="Ensembl"/>
        </authorList>
    </citation>
    <scope>IDENTIFICATION</scope>
</reference>
<dbReference type="InterPro" id="IPR036056">
    <property type="entry name" value="Fibrinogen-like_C"/>
</dbReference>
<keyword evidence="2" id="KW-0732">Signal</keyword>
<dbReference type="GeneTree" id="ENSGT00940000163443"/>
<feature type="signal peptide" evidence="2">
    <location>
        <begin position="1"/>
        <end position="19"/>
    </location>
</feature>
<evidence type="ECO:0000256" key="1">
    <source>
        <dbReference type="ARBA" id="ARBA00023157"/>
    </source>
</evidence>
<evidence type="ECO:0000256" key="2">
    <source>
        <dbReference type="SAM" id="SignalP"/>
    </source>
</evidence>
<dbReference type="PANTHER" id="PTHR16146">
    <property type="entry name" value="INTELECTIN"/>
    <property type="match status" value="1"/>
</dbReference>
<dbReference type="SUPFAM" id="SSF56496">
    <property type="entry name" value="Fibrinogen C-terminal domain-like"/>
    <property type="match status" value="1"/>
</dbReference>
<dbReference type="AlphaFoldDB" id="A0A3Q1EN34"/>